<accession>A0A7H8R635</accession>
<dbReference type="AlphaFoldDB" id="A0A7H8R635"/>
<name>A0A7H8R635_TALRU</name>
<reference evidence="2" key="1">
    <citation type="submission" date="2020-06" db="EMBL/GenBank/DDBJ databases">
        <title>A chromosome-scale genome assembly of Talaromyces rugulosus W13939.</title>
        <authorList>
            <person name="Wang B."/>
            <person name="Guo L."/>
            <person name="Ye K."/>
            <person name="Wang L."/>
        </authorList>
    </citation>
    <scope>NUCLEOTIDE SEQUENCE [LARGE SCALE GENOMIC DNA]</scope>
    <source>
        <strain evidence="2">W13939</strain>
    </source>
</reference>
<dbReference type="GeneID" id="55996306"/>
<dbReference type="EMBL" id="CP055902">
    <property type="protein sequence ID" value="QKX61666.1"/>
    <property type="molecule type" value="Genomic_DNA"/>
</dbReference>
<evidence type="ECO:0000313" key="2">
    <source>
        <dbReference type="Proteomes" id="UP000509510"/>
    </source>
</evidence>
<dbReference type="Proteomes" id="UP000509510">
    <property type="component" value="Chromosome V"/>
</dbReference>
<sequence>MASNAVPSPCVSTLLPTLASITPEPIGIVEIQVDMPSEEIRVVVDDQVAPDIKILPTTPDVFGARPSDSRGHFHRRLVQGSNFTIVGQNSAQSV</sequence>
<dbReference type="RefSeq" id="XP_035347840.1">
    <property type="nucleotide sequence ID" value="XM_035491947.1"/>
</dbReference>
<organism evidence="1 2">
    <name type="scientific">Talaromyces rugulosus</name>
    <name type="common">Penicillium rugulosum</name>
    <dbReference type="NCBI Taxonomy" id="121627"/>
    <lineage>
        <taxon>Eukaryota</taxon>
        <taxon>Fungi</taxon>
        <taxon>Dikarya</taxon>
        <taxon>Ascomycota</taxon>
        <taxon>Pezizomycotina</taxon>
        <taxon>Eurotiomycetes</taxon>
        <taxon>Eurotiomycetidae</taxon>
        <taxon>Eurotiales</taxon>
        <taxon>Trichocomaceae</taxon>
        <taxon>Talaromyces</taxon>
        <taxon>Talaromyces sect. Islandici</taxon>
    </lineage>
</organism>
<evidence type="ECO:0000313" key="1">
    <source>
        <dbReference type="EMBL" id="QKX61666.1"/>
    </source>
</evidence>
<proteinExistence type="predicted"/>
<protein>
    <submittedName>
        <fullName evidence="1">Uncharacterized protein</fullName>
    </submittedName>
</protein>
<dbReference type="KEGG" id="trg:TRUGW13939_08818"/>
<gene>
    <name evidence="1" type="ORF">TRUGW13939_08818</name>
</gene>
<keyword evidence="2" id="KW-1185">Reference proteome</keyword>